<dbReference type="GO" id="GO:0050661">
    <property type="term" value="F:NADP binding"/>
    <property type="evidence" value="ECO:0007669"/>
    <property type="project" value="UniProtKB-UniRule"/>
</dbReference>
<dbReference type="GO" id="GO:0006006">
    <property type="term" value="P:glucose metabolic process"/>
    <property type="evidence" value="ECO:0007669"/>
    <property type="project" value="UniProtKB-KW"/>
</dbReference>
<dbReference type="SUPFAM" id="SSF55347">
    <property type="entry name" value="Glyceraldehyde-3-phosphate dehydrogenase-like, C-terminal domain"/>
    <property type="match status" value="1"/>
</dbReference>
<feature type="binding site" evidence="7">
    <location>
        <position position="223"/>
    </location>
    <ligand>
        <name>substrate</name>
    </ligand>
</feature>
<evidence type="ECO:0000256" key="7">
    <source>
        <dbReference type="HAMAP-Rule" id="MF_00966"/>
    </source>
</evidence>
<evidence type="ECO:0000256" key="1">
    <source>
        <dbReference type="ARBA" id="ARBA00004937"/>
    </source>
</evidence>
<evidence type="ECO:0000313" key="10">
    <source>
        <dbReference type="EMBL" id="OGE28812.1"/>
    </source>
</evidence>
<evidence type="ECO:0000256" key="3">
    <source>
        <dbReference type="ARBA" id="ARBA00022526"/>
    </source>
</evidence>
<evidence type="ECO:0000256" key="6">
    <source>
        <dbReference type="ARBA" id="ARBA00023277"/>
    </source>
</evidence>
<name>A0A1F5JJN8_9BACT</name>
<feature type="binding site" evidence="7">
    <location>
        <position position="185"/>
    </location>
    <ligand>
        <name>substrate</name>
    </ligand>
</feature>
<feature type="binding site" evidence="7">
    <location>
        <position position="54"/>
    </location>
    <ligand>
        <name>NADP(+)</name>
        <dbReference type="ChEBI" id="CHEBI:58349"/>
    </ligand>
</feature>
<dbReference type="GO" id="GO:0004345">
    <property type="term" value="F:glucose-6-phosphate dehydrogenase activity"/>
    <property type="evidence" value="ECO:0007669"/>
    <property type="project" value="UniProtKB-UniRule"/>
</dbReference>
<dbReference type="Gene3D" id="3.40.50.720">
    <property type="entry name" value="NAD(P)-binding Rossmann-like Domain"/>
    <property type="match status" value="1"/>
</dbReference>
<comment type="caution">
    <text evidence="7">Lacks conserved residue(s) required for the propagation of feature annotation.</text>
</comment>
<dbReference type="HAMAP" id="MF_00966">
    <property type="entry name" value="G6PD"/>
    <property type="match status" value="1"/>
</dbReference>
<reference evidence="10 11" key="1">
    <citation type="journal article" date="2016" name="Nat. Commun.">
        <title>Thousands of microbial genomes shed light on interconnected biogeochemical processes in an aquifer system.</title>
        <authorList>
            <person name="Anantharaman K."/>
            <person name="Brown C.T."/>
            <person name="Hug L.A."/>
            <person name="Sharon I."/>
            <person name="Castelle C.J."/>
            <person name="Probst A.J."/>
            <person name="Thomas B.C."/>
            <person name="Singh A."/>
            <person name="Wilkins M.J."/>
            <person name="Karaoz U."/>
            <person name="Brodie E.L."/>
            <person name="Williams K.H."/>
            <person name="Hubbard S.S."/>
            <person name="Banfield J.F."/>
        </authorList>
    </citation>
    <scope>NUCLEOTIDE SEQUENCE [LARGE SCALE GENOMIC DNA]</scope>
</reference>
<dbReference type="AlphaFoldDB" id="A0A1F5JJN8"/>
<keyword evidence="6 7" id="KW-0119">Carbohydrate metabolism</keyword>
<dbReference type="SUPFAM" id="SSF51735">
    <property type="entry name" value="NAD(P)-binding Rossmann-fold domains"/>
    <property type="match status" value="1"/>
</dbReference>
<dbReference type="InterPro" id="IPR019796">
    <property type="entry name" value="G6P_DH_AS"/>
</dbReference>
<dbReference type="InterPro" id="IPR001282">
    <property type="entry name" value="G6P_DH"/>
</dbReference>
<proteinExistence type="inferred from homology"/>
<feature type="binding site" evidence="7">
    <location>
        <position position="189"/>
    </location>
    <ligand>
        <name>substrate</name>
    </ligand>
</feature>
<evidence type="ECO:0000256" key="4">
    <source>
        <dbReference type="ARBA" id="ARBA00022857"/>
    </source>
</evidence>
<comment type="catalytic activity">
    <reaction evidence="7">
        <text>D-glucose 6-phosphate + NADP(+) = 6-phospho-D-glucono-1,5-lactone + NADPH + H(+)</text>
        <dbReference type="Rhea" id="RHEA:15841"/>
        <dbReference type="ChEBI" id="CHEBI:15378"/>
        <dbReference type="ChEBI" id="CHEBI:57783"/>
        <dbReference type="ChEBI" id="CHEBI:57955"/>
        <dbReference type="ChEBI" id="CHEBI:58349"/>
        <dbReference type="ChEBI" id="CHEBI:61548"/>
        <dbReference type="EC" id="1.1.1.49"/>
    </reaction>
</comment>
<dbReference type="InterPro" id="IPR036291">
    <property type="entry name" value="NAD(P)-bd_dom_sf"/>
</dbReference>
<comment type="pathway">
    <text evidence="1 7">Carbohydrate degradation; pentose phosphate pathway; D-ribulose 5-phosphate from D-glucose 6-phosphate (oxidative stage): step 1/3.</text>
</comment>
<feature type="binding site" evidence="7">
    <location>
        <position position="242"/>
    </location>
    <ligand>
        <name>substrate</name>
    </ligand>
</feature>
<evidence type="ECO:0000313" key="11">
    <source>
        <dbReference type="Proteomes" id="UP000177555"/>
    </source>
</evidence>
<dbReference type="EC" id="1.1.1.49" evidence="7"/>
<dbReference type="Proteomes" id="UP000177555">
    <property type="component" value="Unassembled WGS sequence"/>
</dbReference>
<feature type="active site" description="Proton acceptor" evidence="7">
    <location>
        <position position="247"/>
    </location>
</feature>
<dbReference type="InterPro" id="IPR022674">
    <property type="entry name" value="G6P_DH_NAD-bd"/>
</dbReference>
<dbReference type="UniPathway" id="UPA00115">
    <property type="reaction ID" value="UER00408"/>
</dbReference>
<comment type="similarity">
    <text evidence="2 7">Belongs to the glucose-6-phosphate dehydrogenase family.</text>
</comment>
<dbReference type="EMBL" id="MFCP01000015">
    <property type="protein sequence ID" value="OGE28812.1"/>
    <property type="molecule type" value="Genomic_DNA"/>
</dbReference>
<feature type="binding site" evidence="7">
    <location>
        <position position="155"/>
    </location>
    <ligand>
        <name>NADP(+)</name>
        <dbReference type="ChEBI" id="CHEBI:58349"/>
    </ligand>
</feature>
<dbReference type="Pfam" id="PF00479">
    <property type="entry name" value="G6PD_N"/>
    <property type="match status" value="1"/>
</dbReference>
<organism evidence="10 11">
    <name type="scientific">Candidatus Daviesbacteria bacterium RIFCSPHIGHO2_01_FULL_40_11</name>
    <dbReference type="NCBI Taxonomy" id="1797762"/>
    <lineage>
        <taxon>Bacteria</taxon>
        <taxon>Candidatus Daviesiibacteriota</taxon>
    </lineage>
</organism>
<keyword evidence="3 7" id="KW-0313">Glucose metabolism</keyword>
<accession>A0A1F5JJN8</accession>
<dbReference type="NCBIfam" id="TIGR00871">
    <property type="entry name" value="zwf"/>
    <property type="match status" value="1"/>
</dbReference>
<comment type="function">
    <text evidence="7">Catalyzes the oxidation of glucose 6-phosphate to 6-phosphogluconolactone.</text>
</comment>
<dbReference type="PRINTS" id="PR00079">
    <property type="entry name" value="G6PDHDRGNASE"/>
</dbReference>
<dbReference type="PROSITE" id="PS00069">
    <property type="entry name" value="G6P_DEHYDROGENASE"/>
    <property type="match status" value="1"/>
</dbReference>
<protein>
    <recommendedName>
        <fullName evidence="7">Glucose-6-phosphate 1-dehydrogenase</fullName>
        <shortName evidence="7">G6PD</shortName>
        <ecNumber evidence="7">1.1.1.49</ecNumber>
    </recommendedName>
</protein>
<dbReference type="Pfam" id="PF02781">
    <property type="entry name" value="G6PD_C"/>
    <property type="match status" value="1"/>
</dbReference>
<dbReference type="PIRSF" id="PIRSF000110">
    <property type="entry name" value="G6PD"/>
    <property type="match status" value="1"/>
</dbReference>
<feature type="domain" description="Glucose-6-phosphate dehydrogenase NAD-binding" evidence="8">
    <location>
        <begin position="17"/>
        <end position="194"/>
    </location>
</feature>
<keyword evidence="5 7" id="KW-0560">Oxidoreductase</keyword>
<feature type="domain" description="Glucose-6-phosphate dehydrogenase C-terminal" evidence="9">
    <location>
        <begin position="196"/>
        <end position="474"/>
    </location>
</feature>
<evidence type="ECO:0000259" key="9">
    <source>
        <dbReference type="Pfam" id="PF02781"/>
    </source>
</evidence>
<gene>
    <name evidence="7" type="primary">zwf</name>
    <name evidence="10" type="ORF">A2867_04265</name>
</gene>
<feature type="binding site" evidence="7">
    <location>
        <position position="332"/>
    </location>
    <ligand>
        <name>substrate</name>
    </ligand>
</feature>
<comment type="caution">
    <text evidence="10">The sequence shown here is derived from an EMBL/GenBank/DDBJ whole genome shotgun (WGS) entry which is preliminary data.</text>
</comment>
<dbReference type="GO" id="GO:0009051">
    <property type="term" value="P:pentose-phosphate shunt, oxidative branch"/>
    <property type="evidence" value="ECO:0007669"/>
    <property type="project" value="TreeGrafter"/>
</dbReference>
<dbReference type="PANTHER" id="PTHR23429:SF0">
    <property type="entry name" value="GLUCOSE-6-PHOSPHATE 1-DEHYDROGENASE"/>
    <property type="match status" value="1"/>
</dbReference>
<dbReference type="InterPro" id="IPR022675">
    <property type="entry name" value="G6P_DH_C"/>
</dbReference>
<keyword evidence="4 7" id="KW-0521">NADP</keyword>
<dbReference type="GO" id="GO:0005829">
    <property type="term" value="C:cytosol"/>
    <property type="evidence" value="ECO:0007669"/>
    <property type="project" value="TreeGrafter"/>
</dbReference>
<evidence type="ECO:0000256" key="2">
    <source>
        <dbReference type="ARBA" id="ARBA00009975"/>
    </source>
</evidence>
<evidence type="ECO:0000259" key="8">
    <source>
        <dbReference type="Pfam" id="PF00479"/>
    </source>
</evidence>
<evidence type="ECO:0000256" key="5">
    <source>
        <dbReference type="ARBA" id="ARBA00023002"/>
    </source>
</evidence>
<sequence length="484" mass="56294">MAKWYVIRQHMDSFALVIFGITSNLSQIKLIPALYDMEEKGLLPSGMTIVGISRREMSDRNLKDYVHSVLHLENIHHKHEIKEATFKKLCMRLKYLGGSVEDQQLYEKLSKFLDHNNRIFYLATYPDLYHYVFENLQKNKLNKQSGGWIRLMIEKPIGNDLPSAKALNNLLLKYFTEDQIFRLDHYLGKETLQNILTFRFANDIFEPLINRDSIDHIQITALEDFGIGKRGGYFDQVGTLKDVGQNHQLQMLAFATMNVPSEFSNEAVTKERLKILQSLMPLPDSIIYGQYEGYPREENVAENSNTDTFYALKTYINNERFKDVPIYIRAGKNLKQTVTEISIVFKNPPNKLLGSLDCGDEPNVLIYRIQPNEGIVLKILTKIPGYETKLQPEYMQYCYRIDPHRHYIPDPYERLLVDAIRGDQTFFNDAEEVEAQWAFIDPLAQALKKPHIYKNGSWGPKEADELLKKDGRAWLEPSMEFCRM</sequence>
<dbReference type="PANTHER" id="PTHR23429">
    <property type="entry name" value="GLUCOSE-6-PHOSPHATE 1-DEHYDROGENASE G6PD"/>
    <property type="match status" value="1"/>
</dbReference>
<dbReference type="Gene3D" id="3.30.360.10">
    <property type="entry name" value="Dihydrodipicolinate Reductase, domain 2"/>
    <property type="match status" value="1"/>
</dbReference>